<dbReference type="GO" id="GO:0005737">
    <property type="term" value="C:cytoplasm"/>
    <property type="evidence" value="ECO:0007669"/>
    <property type="project" value="InterPro"/>
</dbReference>
<dbReference type="Gene3D" id="3.40.1410.10">
    <property type="entry name" value="Chorismate lyase-like"/>
    <property type="match status" value="1"/>
</dbReference>
<evidence type="ECO:0000313" key="1">
    <source>
        <dbReference type="EMBL" id="RZO24883.1"/>
    </source>
</evidence>
<reference evidence="1 2" key="1">
    <citation type="submission" date="2019-02" db="EMBL/GenBank/DDBJ databases">
        <title>Prokaryotic population dynamics and viral predation in marine succession experiment using metagenomics: the confinement effect.</title>
        <authorList>
            <person name="Haro-Moreno J.M."/>
            <person name="Rodriguez-Valera F."/>
            <person name="Lopez-Perez M."/>
        </authorList>
    </citation>
    <scope>NUCLEOTIDE SEQUENCE [LARGE SCALE GENOMIC DNA]</scope>
    <source>
        <strain evidence="1">MED-G166</strain>
    </source>
</reference>
<dbReference type="InterPro" id="IPR007440">
    <property type="entry name" value="Chorismate--pyruvate_lyase"/>
</dbReference>
<evidence type="ECO:0000313" key="2">
    <source>
        <dbReference type="Proteomes" id="UP000320146"/>
    </source>
</evidence>
<organism evidence="1 2">
    <name type="scientific">SAR86 cluster bacterium</name>
    <dbReference type="NCBI Taxonomy" id="2030880"/>
    <lineage>
        <taxon>Bacteria</taxon>
        <taxon>Pseudomonadati</taxon>
        <taxon>Pseudomonadota</taxon>
        <taxon>Gammaproteobacteria</taxon>
        <taxon>SAR86 cluster</taxon>
    </lineage>
</organism>
<dbReference type="EMBL" id="SHBL01000002">
    <property type="protein sequence ID" value="RZO24883.1"/>
    <property type="molecule type" value="Genomic_DNA"/>
</dbReference>
<dbReference type="SUPFAM" id="SSF64288">
    <property type="entry name" value="Chorismate lyase-like"/>
    <property type="match status" value="1"/>
</dbReference>
<comment type="caution">
    <text evidence="1">The sequence shown here is derived from an EMBL/GenBank/DDBJ whole genome shotgun (WGS) entry which is preliminary data.</text>
</comment>
<sequence length="158" mass="18577">MTPKQQTNWQLYKSHEDLINPHMASWVEEDNSLMKRLNDEKQKISLRVIFEKICLHDESELNYVNVEGNLRRIFLTGSSDIVFAESFFSNEVIKKFKKFGRLEIEPLGKFLFSDTNITKHETYVATFINGDQNFQGRKCIYDYAGSKFSVIEVFLFND</sequence>
<keyword evidence="1" id="KW-0456">Lyase</keyword>
<dbReference type="GO" id="GO:0006744">
    <property type="term" value="P:ubiquinone biosynthetic process"/>
    <property type="evidence" value="ECO:0007669"/>
    <property type="project" value="InterPro"/>
</dbReference>
<protein>
    <submittedName>
        <fullName evidence="1">Chorismate lyase</fullName>
    </submittedName>
</protein>
<dbReference type="InterPro" id="IPR028978">
    <property type="entry name" value="Chorismate_lyase_/UTRA_dom_sf"/>
</dbReference>
<dbReference type="AlphaFoldDB" id="A0A520MUH8"/>
<dbReference type="Proteomes" id="UP000320146">
    <property type="component" value="Unassembled WGS sequence"/>
</dbReference>
<gene>
    <name evidence="1" type="ORF">EVA99_00505</name>
</gene>
<dbReference type="GO" id="GO:0008813">
    <property type="term" value="F:chorismate lyase activity"/>
    <property type="evidence" value="ECO:0007669"/>
    <property type="project" value="InterPro"/>
</dbReference>
<proteinExistence type="predicted"/>
<accession>A0A520MUH8</accession>
<dbReference type="Pfam" id="PF04345">
    <property type="entry name" value="Chor_lyase"/>
    <property type="match status" value="1"/>
</dbReference>
<name>A0A520MUH8_9GAMM</name>